<dbReference type="Proteomes" id="UP000734854">
    <property type="component" value="Unassembled WGS sequence"/>
</dbReference>
<sequence length="431" mass="47701">MVLPSPVEGGVLPAAVEVGKGSRRMWKGDGSSFDGAAYCRRQLRDRGISKPVGLYRDRSCGKEKGQQIGRASGAVIIVRVMHLPSVASCRPEKESDRGKKYTTTIDTLTHREPDSMLAAMFSGRYTVSTDDKMGMIFIDRDGKHFRHILNWLRDGIIPMLQDSDYQELIREAEYYQLLVSDDGLSVLSALTLEVFHIQILYAKTQYFEHGTSFCIQHIYEFCILTLQGLIENINASLCNRKDKDAPVVELTRKEVIQIIQSEKVRFRGVNLSGLDLSKLDLSFVDFSYACIQKTNFSRANLNKAKFGDAEAGGSIFEDANLRECELIGADLHQAKLDRANLQSANLQDACLTQCSLCDADLRSAHLQSAKLSGANLQGANLEGANLKGAKLNSANLQDANLQRAYLREVDLRDSQLEGAKMGGANLLGVIR</sequence>
<gene>
    <name evidence="3" type="ORF">ZIOFF_068794</name>
</gene>
<dbReference type="Pfam" id="PF02214">
    <property type="entry name" value="BTB_2"/>
    <property type="match status" value="1"/>
</dbReference>
<dbReference type="InterPro" id="IPR001646">
    <property type="entry name" value="5peptide_repeat"/>
</dbReference>
<evidence type="ECO:0000259" key="2">
    <source>
        <dbReference type="Pfam" id="PF02214"/>
    </source>
</evidence>
<dbReference type="PANTHER" id="PTHR14136">
    <property type="entry name" value="BTB_POZ DOMAIN-CONTAINING PROTEIN KCTD9"/>
    <property type="match status" value="1"/>
</dbReference>
<dbReference type="InterPro" id="IPR003131">
    <property type="entry name" value="T1-type_BTB"/>
</dbReference>
<dbReference type="GO" id="GO:0051260">
    <property type="term" value="P:protein homooligomerization"/>
    <property type="evidence" value="ECO:0007669"/>
    <property type="project" value="InterPro"/>
</dbReference>
<evidence type="ECO:0000313" key="4">
    <source>
        <dbReference type="Proteomes" id="UP000734854"/>
    </source>
</evidence>
<comment type="caution">
    <text evidence="3">The sequence shown here is derived from an EMBL/GenBank/DDBJ whole genome shotgun (WGS) entry which is preliminary data.</text>
</comment>
<feature type="domain" description="Potassium channel tetramerisation-type BTB" evidence="2">
    <location>
        <begin position="98"/>
        <end position="177"/>
    </location>
</feature>
<evidence type="ECO:0000256" key="1">
    <source>
        <dbReference type="ARBA" id="ARBA00004906"/>
    </source>
</evidence>
<organism evidence="3 4">
    <name type="scientific">Zingiber officinale</name>
    <name type="common">Ginger</name>
    <name type="synonym">Amomum zingiber</name>
    <dbReference type="NCBI Taxonomy" id="94328"/>
    <lineage>
        <taxon>Eukaryota</taxon>
        <taxon>Viridiplantae</taxon>
        <taxon>Streptophyta</taxon>
        <taxon>Embryophyta</taxon>
        <taxon>Tracheophyta</taxon>
        <taxon>Spermatophyta</taxon>
        <taxon>Magnoliopsida</taxon>
        <taxon>Liliopsida</taxon>
        <taxon>Zingiberales</taxon>
        <taxon>Zingiberaceae</taxon>
        <taxon>Zingiber</taxon>
    </lineage>
</organism>
<dbReference type="Pfam" id="PF00805">
    <property type="entry name" value="Pentapeptide"/>
    <property type="match status" value="3"/>
</dbReference>
<evidence type="ECO:0000313" key="3">
    <source>
        <dbReference type="EMBL" id="KAG6471353.1"/>
    </source>
</evidence>
<dbReference type="Gene3D" id="2.160.20.80">
    <property type="entry name" value="E3 ubiquitin-protein ligase SopA"/>
    <property type="match status" value="1"/>
</dbReference>
<reference evidence="3 4" key="1">
    <citation type="submission" date="2020-08" db="EMBL/GenBank/DDBJ databases">
        <title>Plant Genome Project.</title>
        <authorList>
            <person name="Zhang R.-G."/>
        </authorList>
    </citation>
    <scope>NUCLEOTIDE SEQUENCE [LARGE SCALE GENOMIC DNA]</scope>
    <source>
        <tissue evidence="3">Rhizome</tissue>
    </source>
</reference>
<dbReference type="EMBL" id="JACMSC010000020">
    <property type="protein sequence ID" value="KAG6471353.1"/>
    <property type="molecule type" value="Genomic_DNA"/>
</dbReference>
<proteinExistence type="predicted"/>
<keyword evidence="4" id="KW-1185">Reference proteome</keyword>
<dbReference type="SUPFAM" id="SSF141571">
    <property type="entry name" value="Pentapeptide repeat-like"/>
    <property type="match status" value="1"/>
</dbReference>
<dbReference type="AlphaFoldDB" id="A0A8J5ER85"/>
<dbReference type="Gene3D" id="3.30.710.10">
    <property type="entry name" value="Potassium Channel Kv1.1, Chain A"/>
    <property type="match status" value="1"/>
</dbReference>
<comment type="pathway">
    <text evidence="1">Protein modification; protein ubiquitination.</text>
</comment>
<dbReference type="SUPFAM" id="SSF54695">
    <property type="entry name" value="POZ domain"/>
    <property type="match status" value="1"/>
</dbReference>
<protein>
    <recommendedName>
        <fullName evidence="2">Potassium channel tetramerisation-type BTB domain-containing protein</fullName>
    </recommendedName>
</protein>
<dbReference type="InterPro" id="IPR051082">
    <property type="entry name" value="Pentapeptide-BTB/POZ_domain"/>
</dbReference>
<dbReference type="PANTHER" id="PTHR14136:SF17">
    <property type="entry name" value="BTB_POZ DOMAIN-CONTAINING PROTEIN KCTD9"/>
    <property type="match status" value="1"/>
</dbReference>
<name>A0A8J5ER85_ZINOF</name>
<accession>A0A8J5ER85</accession>
<dbReference type="InterPro" id="IPR011333">
    <property type="entry name" value="SKP1/BTB/POZ_sf"/>
</dbReference>